<keyword evidence="4" id="KW-0255">Endonuclease</keyword>
<reference evidence="9" key="1">
    <citation type="submission" date="2023-08" db="EMBL/GenBank/DDBJ databases">
        <title>A de novo genome assembly of Solanum verrucosum Schlechtendal, a Mexican diploid species geographically isolated from the other diploid A-genome species in potato relatives.</title>
        <authorList>
            <person name="Hosaka K."/>
        </authorList>
    </citation>
    <scope>NUCLEOTIDE SEQUENCE</scope>
    <source>
        <tissue evidence="9">Young leaves</tissue>
    </source>
</reference>
<dbReference type="CDD" id="cd09274">
    <property type="entry name" value="RNase_HI_RT_Ty3"/>
    <property type="match status" value="1"/>
</dbReference>
<dbReference type="SUPFAM" id="SSF56672">
    <property type="entry name" value="DNA/RNA polymerases"/>
    <property type="match status" value="1"/>
</dbReference>
<keyword evidence="3" id="KW-0540">Nuclease</keyword>
<evidence type="ECO:0000313" key="10">
    <source>
        <dbReference type="Proteomes" id="UP001234989"/>
    </source>
</evidence>
<feature type="domain" description="Reverse transcriptase RNase H-like" evidence="8">
    <location>
        <begin position="176"/>
        <end position="270"/>
    </location>
</feature>
<keyword evidence="5" id="KW-0378">Hydrolase</keyword>
<dbReference type="GO" id="GO:0003964">
    <property type="term" value="F:RNA-directed DNA polymerase activity"/>
    <property type="evidence" value="ECO:0007669"/>
    <property type="project" value="UniProtKB-KW"/>
</dbReference>
<dbReference type="AlphaFoldDB" id="A0AAF0UA72"/>
<evidence type="ECO:0000256" key="1">
    <source>
        <dbReference type="ARBA" id="ARBA00022679"/>
    </source>
</evidence>
<evidence type="ECO:0000259" key="8">
    <source>
        <dbReference type="Pfam" id="PF17917"/>
    </source>
</evidence>
<dbReference type="InterPro" id="IPR041373">
    <property type="entry name" value="RT_RNaseH"/>
</dbReference>
<proteinExistence type="predicted"/>
<feature type="region of interest" description="Disordered" evidence="7">
    <location>
        <begin position="291"/>
        <end position="315"/>
    </location>
</feature>
<dbReference type="PANTHER" id="PTHR34072">
    <property type="entry name" value="ENZYMATIC POLYPROTEIN-RELATED"/>
    <property type="match status" value="1"/>
</dbReference>
<keyword evidence="2" id="KW-0548">Nucleotidyltransferase</keyword>
<keyword evidence="1" id="KW-0808">Transferase</keyword>
<accession>A0AAF0UA72</accession>
<dbReference type="InterPro" id="IPR043502">
    <property type="entry name" value="DNA/RNA_pol_sf"/>
</dbReference>
<dbReference type="PANTHER" id="PTHR34072:SF59">
    <property type="entry name" value="CCHC-TYPE INTEGRASE"/>
    <property type="match status" value="1"/>
</dbReference>
<evidence type="ECO:0000256" key="4">
    <source>
        <dbReference type="ARBA" id="ARBA00022759"/>
    </source>
</evidence>
<feature type="compositionally biased region" description="Basic and acidic residues" evidence="7">
    <location>
        <begin position="291"/>
        <end position="306"/>
    </location>
</feature>
<keyword evidence="10" id="KW-1185">Reference proteome</keyword>
<evidence type="ECO:0000256" key="2">
    <source>
        <dbReference type="ARBA" id="ARBA00022695"/>
    </source>
</evidence>
<evidence type="ECO:0000256" key="5">
    <source>
        <dbReference type="ARBA" id="ARBA00022801"/>
    </source>
</evidence>
<dbReference type="EMBL" id="CP133619">
    <property type="protein sequence ID" value="WMV42015.1"/>
    <property type="molecule type" value="Genomic_DNA"/>
</dbReference>
<sequence length="448" mass="50879">MGNWEGSCNTPYPRQSIMQILEVAGATEGHHPRTIMPPRRVYGRYVNACNANAAPPIPDKEFLNVIQLLAQSVTNQNNQQVPIPTNASGGSVAARVRDFVRLNPPEFLGLQVGEDPQNFIDEVKKILGVTQVTGNDRVKLVTYQLKDVAHIWFTQWKKNRSTNVGPVTWEKGSYGYVIYCDASRVGLGCVLMPQGKVITYASRQLKVHETNYLTHDLELAAVVFSLKIWRHYLYGVHVDVFTDRKSLQYVFTQKELNLSQMRWLEFLKDYDMNILYHPSKANKVVADYEASKERDGPKVNDLESDPKSNNNDGDMIAPTIQPPIKIIHLFPQWYRKKDDNVKFQKILGIVNDLKVNISLVDALIEIPSYAKYMKELLMKKQLRDCEIIEIPQTISDVMIKNAVLKIDDLGEFTMPSTIGAWTFSKALCNLGASIKLMSMKVFNRLGIE</sequence>
<evidence type="ECO:0000256" key="6">
    <source>
        <dbReference type="ARBA" id="ARBA00022918"/>
    </source>
</evidence>
<evidence type="ECO:0000313" key="9">
    <source>
        <dbReference type="EMBL" id="WMV42015.1"/>
    </source>
</evidence>
<dbReference type="GO" id="GO:0016787">
    <property type="term" value="F:hydrolase activity"/>
    <property type="evidence" value="ECO:0007669"/>
    <property type="project" value="UniProtKB-KW"/>
</dbReference>
<evidence type="ECO:0000256" key="3">
    <source>
        <dbReference type="ARBA" id="ARBA00022722"/>
    </source>
</evidence>
<name>A0AAF0UA72_SOLVR</name>
<evidence type="ECO:0000256" key="7">
    <source>
        <dbReference type="SAM" id="MobiDB-lite"/>
    </source>
</evidence>
<gene>
    <name evidence="9" type="ORF">MTR67_035400</name>
</gene>
<dbReference type="Proteomes" id="UP001234989">
    <property type="component" value="Chromosome 8"/>
</dbReference>
<protein>
    <recommendedName>
        <fullName evidence="8">Reverse transcriptase RNase H-like domain-containing protein</fullName>
    </recommendedName>
</protein>
<organism evidence="9 10">
    <name type="scientific">Solanum verrucosum</name>
    <dbReference type="NCBI Taxonomy" id="315347"/>
    <lineage>
        <taxon>Eukaryota</taxon>
        <taxon>Viridiplantae</taxon>
        <taxon>Streptophyta</taxon>
        <taxon>Embryophyta</taxon>
        <taxon>Tracheophyta</taxon>
        <taxon>Spermatophyta</taxon>
        <taxon>Magnoliopsida</taxon>
        <taxon>eudicotyledons</taxon>
        <taxon>Gunneridae</taxon>
        <taxon>Pentapetalae</taxon>
        <taxon>asterids</taxon>
        <taxon>lamiids</taxon>
        <taxon>Solanales</taxon>
        <taxon>Solanaceae</taxon>
        <taxon>Solanoideae</taxon>
        <taxon>Solaneae</taxon>
        <taxon>Solanum</taxon>
    </lineage>
</organism>
<keyword evidence="6" id="KW-0695">RNA-directed DNA polymerase</keyword>
<dbReference type="Pfam" id="PF17917">
    <property type="entry name" value="RT_RNaseH"/>
    <property type="match status" value="1"/>
</dbReference>
<dbReference type="GO" id="GO:0004519">
    <property type="term" value="F:endonuclease activity"/>
    <property type="evidence" value="ECO:0007669"/>
    <property type="project" value="UniProtKB-KW"/>
</dbReference>